<dbReference type="EMBL" id="CP003642">
    <property type="protein sequence ID" value="AFZ22999.1"/>
    <property type="molecule type" value="Genomic_DNA"/>
</dbReference>
<name>K9WT71_9NOST</name>
<dbReference type="Proteomes" id="UP000010475">
    <property type="component" value="Chromosome"/>
</dbReference>
<evidence type="ECO:0000313" key="2">
    <source>
        <dbReference type="Proteomes" id="UP000010475"/>
    </source>
</evidence>
<evidence type="ECO:0000313" key="1">
    <source>
        <dbReference type="EMBL" id="AFZ22999.1"/>
    </source>
</evidence>
<dbReference type="AlphaFoldDB" id="K9WT71"/>
<dbReference type="RefSeq" id="WP_015206255.1">
    <property type="nucleotide sequence ID" value="NC_019757.1"/>
</dbReference>
<accession>K9WT71</accession>
<reference evidence="1 2" key="1">
    <citation type="submission" date="2012-06" db="EMBL/GenBank/DDBJ databases">
        <title>Finished chromosome of genome of Cylindrospermum stagnale PCC 7417.</title>
        <authorList>
            <consortium name="US DOE Joint Genome Institute"/>
            <person name="Gugger M."/>
            <person name="Coursin T."/>
            <person name="Rippka R."/>
            <person name="Tandeau De Marsac N."/>
            <person name="Huntemann M."/>
            <person name="Wei C.-L."/>
            <person name="Han J."/>
            <person name="Detter J.C."/>
            <person name="Han C."/>
            <person name="Tapia R."/>
            <person name="Chen A."/>
            <person name="Kyrpides N."/>
            <person name="Mavromatis K."/>
            <person name="Markowitz V."/>
            <person name="Szeto E."/>
            <person name="Ivanova N."/>
            <person name="Pagani I."/>
            <person name="Pati A."/>
            <person name="Goodwin L."/>
            <person name="Nordberg H.P."/>
            <person name="Cantor M.N."/>
            <person name="Hua S.X."/>
            <person name="Woyke T."/>
            <person name="Kerfeld C.A."/>
        </authorList>
    </citation>
    <scope>NUCLEOTIDE SEQUENCE [LARGE SCALE GENOMIC DNA]</scope>
    <source>
        <strain evidence="1 2">PCC 7417</strain>
    </source>
</reference>
<dbReference type="OrthoDB" id="7673450at2"/>
<protein>
    <submittedName>
        <fullName evidence="1">Uncharacterized protein</fullName>
    </submittedName>
</protein>
<dbReference type="STRING" id="56107.Cylst_0670"/>
<proteinExistence type="predicted"/>
<gene>
    <name evidence="1" type="ORF">Cylst_0670</name>
</gene>
<dbReference type="KEGG" id="csg:Cylst_0670"/>
<dbReference type="HOGENOM" id="CLU_2751062_0_0_3"/>
<sequence>MIQTDASAKGEQGKANNRPVKIGEWYYFYNHPKYLLKHPAGEWQGENSIYMGKDDKGTQLWSGLGTVNSA</sequence>
<keyword evidence="2" id="KW-1185">Reference proteome</keyword>
<organism evidence="1 2">
    <name type="scientific">Cylindrospermum stagnale PCC 7417</name>
    <dbReference type="NCBI Taxonomy" id="56107"/>
    <lineage>
        <taxon>Bacteria</taxon>
        <taxon>Bacillati</taxon>
        <taxon>Cyanobacteriota</taxon>
        <taxon>Cyanophyceae</taxon>
        <taxon>Nostocales</taxon>
        <taxon>Nostocaceae</taxon>
        <taxon>Cylindrospermum</taxon>
    </lineage>
</organism>